<dbReference type="Proteomes" id="UP000190951">
    <property type="component" value="Chromosome"/>
</dbReference>
<name>A0A1S8MB90_9CLOT</name>
<dbReference type="PANTHER" id="PTHR18964:SF165">
    <property type="entry name" value="BETA-GLUCOSIDE KINASE"/>
    <property type="match status" value="1"/>
</dbReference>
<dbReference type="InterPro" id="IPR043129">
    <property type="entry name" value="ATPase_NBD"/>
</dbReference>
<keyword evidence="3" id="KW-1185">Reference proteome</keyword>
<dbReference type="PANTHER" id="PTHR18964">
    <property type="entry name" value="ROK (REPRESSOR, ORF, KINASE) FAMILY"/>
    <property type="match status" value="1"/>
</dbReference>
<sequence>MKKYISFDIGGTKVKHAVISEKGEIITKNLYNTNYKSMEKFIGSMLKVIHEYEAEYDVSGIGISLPGFVNPYTGYSEKAGAIEVLHNNNLKEILQKDTKLPIEIDNDANCAALAERYSGNAINCDDYVLVTVGTGIGGAIVVNGKVLYGHNFRGGEIGFMTIRDDKDGLGTINQNASTRGLIEEYKNYKGLSEDALVIGEEVFEEAKQDKKLYEIVDNWFDRLACAIFNLTAILNPEKILIGGGVSSREDFLSNILKHLKENKYWEDLKVEIIICKHRNDAGIIGAVYKFIE</sequence>
<reference evidence="2 3" key="1">
    <citation type="submission" date="2022-04" db="EMBL/GenBank/DDBJ databases">
        <title>Genome sequence of C. roseum typestrain.</title>
        <authorList>
            <person name="Poehlein A."/>
            <person name="Schoch T."/>
            <person name="Duerre P."/>
            <person name="Daniel R."/>
        </authorList>
    </citation>
    <scope>NUCLEOTIDE SEQUENCE [LARGE SCALE GENOMIC DNA]</scope>
    <source>
        <strain evidence="2 3">DSM 7320</strain>
    </source>
</reference>
<organism evidence="2 3">
    <name type="scientific">Clostridium felsineum</name>
    <dbReference type="NCBI Taxonomy" id="36839"/>
    <lineage>
        <taxon>Bacteria</taxon>
        <taxon>Bacillati</taxon>
        <taxon>Bacillota</taxon>
        <taxon>Clostridia</taxon>
        <taxon>Eubacteriales</taxon>
        <taxon>Clostridiaceae</taxon>
        <taxon>Clostridium</taxon>
    </lineage>
</organism>
<proteinExistence type="inferred from homology"/>
<dbReference type="Gene3D" id="3.30.420.40">
    <property type="match status" value="2"/>
</dbReference>
<dbReference type="InterPro" id="IPR000600">
    <property type="entry name" value="ROK"/>
</dbReference>
<dbReference type="AlphaFoldDB" id="A0A1S8MB90"/>
<dbReference type="STRING" id="84029.CROST_33840"/>
<dbReference type="Pfam" id="PF00480">
    <property type="entry name" value="ROK"/>
    <property type="match status" value="1"/>
</dbReference>
<evidence type="ECO:0000313" key="2">
    <source>
        <dbReference type="EMBL" id="URZ11057.1"/>
    </source>
</evidence>
<dbReference type="CDD" id="cd24068">
    <property type="entry name" value="ASKHA_NBD_ROK_FnNanK-like"/>
    <property type="match status" value="1"/>
</dbReference>
<accession>A0A1S8MB90</accession>
<dbReference type="RefSeq" id="WP_077833376.1">
    <property type="nucleotide sequence ID" value="NZ_CP096983.1"/>
</dbReference>
<dbReference type="EMBL" id="CP096983">
    <property type="protein sequence ID" value="URZ11057.1"/>
    <property type="molecule type" value="Genomic_DNA"/>
</dbReference>
<dbReference type="KEGG" id="crw:CROST_017730"/>
<gene>
    <name evidence="2" type="primary">bglK_2</name>
    <name evidence="2" type="ORF">CROST_017730</name>
</gene>
<keyword evidence="2" id="KW-0418">Kinase</keyword>
<dbReference type="SUPFAM" id="SSF53067">
    <property type="entry name" value="Actin-like ATPase domain"/>
    <property type="match status" value="1"/>
</dbReference>
<protein>
    <submittedName>
        <fullName evidence="2">Beta-glucoside kinase</fullName>
        <ecNumber evidence="2">2.7.1.85</ecNumber>
    </submittedName>
</protein>
<keyword evidence="2" id="KW-0808">Transferase</keyword>
<evidence type="ECO:0000313" key="3">
    <source>
        <dbReference type="Proteomes" id="UP000190951"/>
    </source>
</evidence>
<evidence type="ECO:0000256" key="1">
    <source>
        <dbReference type="ARBA" id="ARBA00006479"/>
    </source>
</evidence>
<dbReference type="EC" id="2.7.1.85" evidence="2"/>
<dbReference type="GO" id="GO:0047700">
    <property type="term" value="F:beta-glucoside kinase activity"/>
    <property type="evidence" value="ECO:0007669"/>
    <property type="project" value="UniProtKB-EC"/>
</dbReference>
<comment type="similarity">
    <text evidence="1">Belongs to the ROK (NagC/XylR) family.</text>
</comment>